<protein>
    <submittedName>
        <fullName evidence="6">TlpA family protein disulfide reductase</fullName>
    </submittedName>
</protein>
<reference evidence="6 7" key="1">
    <citation type="journal article" date="2011" name="ISME J.">
        <title>Community ecology of hot spring cyanobacterial mats: predominant populations and their functional potential.</title>
        <authorList>
            <person name="Klatt C.G."/>
            <person name="Wood J.M."/>
            <person name="Rusch D.B."/>
            <person name="Bateson M.M."/>
            <person name="Hamamura N."/>
            <person name="Heidelberg J.F."/>
            <person name="Grossman A.R."/>
            <person name="Bhaya D."/>
            <person name="Cohan F.M."/>
            <person name="Kuhl M."/>
            <person name="Bryant D.A."/>
            <person name="Ward D.M."/>
        </authorList>
    </citation>
    <scope>NUCLEOTIDE SEQUENCE [LARGE SCALE GENOMIC DNA]</scope>
    <source>
        <strain evidence="6">OS</strain>
    </source>
</reference>
<dbReference type="PANTHER" id="PTHR42852">
    <property type="entry name" value="THIOL:DISULFIDE INTERCHANGE PROTEIN DSBE"/>
    <property type="match status" value="1"/>
</dbReference>
<keyword evidence="2" id="KW-0201">Cytochrome c-type biogenesis</keyword>
<feature type="chain" id="PRO_5017442796" evidence="4">
    <location>
        <begin position="22"/>
        <end position="177"/>
    </location>
</feature>
<comment type="caution">
    <text evidence="6">The sequence shown here is derived from an EMBL/GenBank/DDBJ whole genome shotgun (WGS) entry which is preliminary data.</text>
</comment>
<keyword evidence="3" id="KW-0676">Redox-active center</keyword>
<dbReference type="PROSITE" id="PS51352">
    <property type="entry name" value="THIOREDOXIN_2"/>
    <property type="match status" value="1"/>
</dbReference>
<evidence type="ECO:0000256" key="4">
    <source>
        <dbReference type="SAM" id="SignalP"/>
    </source>
</evidence>
<accession>A0A395LY70</accession>
<organism evidence="6 7">
    <name type="scientific">Candidatus Thermochlorobacter aerophilus</name>
    <dbReference type="NCBI Taxonomy" id="1868324"/>
    <lineage>
        <taxon>Bacteria</taxon>
        <taxon>Pseudomonadati</taxon>
        <taxon>Chlorobiota</taxon>
        <taxon>Chlorobiia</taxon>
        <taxon>Chlorobiales</taxon>
        <taxon>Candidatus Thermochlorobacteriaceae</taxon>
        <taxon>Candidatus Thermochlorobacter</taxon>
    </lineage>
</organism>
<dbReference type="PROSITE" id="PS00194">
    <property type="entry name" value="THIOREDOXIN_1"/>
    <property type="match status" value="1"/>
</dbReference>
<dbReference type="AlphaFoldDB" id="A0A395LY70"/>
<comment type="subcellular location">
    <subcellularLocation>
        <location evidence="1">Cell envelope</location>
    </subcellularLocation>
</comment>
<keyword evidence="4" id="KW-0732">Signal</keyword>
<dbReference type="InterPro" id="IPR036249">
    <property type="entry name" value="Thioredoxin-like_sf"/>
</dbReference>
<evidence type="ECO:0000256" key="1">
    <source>
        <dbReference type="ARBA" id="ARBA00004196"/>
    </source>
</evidence>
<evidence type="ECO:0000256" key="3">
    <source>
        <dbReference type="ARBA" id="ARBA00023284"/>
    </source>
</evidence>
<dbReference type="SUPFAM" id="SSF52833">
    <property type="entry name" value="Thioredoxin-like"/>
    <property type="match status" value="1"/>
</dbReference>
<dbReference type="InterPro" id="IPR013740">
    <property type="entry name" value="Redoxin"/>
</dbReference>
<dbReference type="Pfam" id="PF08534">
    <property type="entry name" value="Redoxin"/>
    <property type="match status" value="1"/>
</dbReference>
<evidence type="ECO:0000313" key="7">
    <source>
        <dbReference type="Proteomes" id="UP000266389"/>
    </source>
</evidence>
<proteinExistence type="predicted"/>
<dbReference type="GO" id="GO:0016491">
    <property type="term" value="F:oxidoreductase activity"/>
    <property type="evidence" value="ECO:0007669"/>
    <property type="project" value="InterPro"/>
</dbReference>
<name>A0A395LY70_9BACT</name>
<evidence type="ECO:0000256" key="2">
    <source>
        <dbReference type="ARBA" id="ARBA00022748"/>
    </source>
</evidence>
<dbReference type="InterPro" id="IPR050553">
    <property type="entry name" value="Thioredoxin_ResA/DsbE_sf"/>
</dbReference>
<feature type="domain" description="Thioredoxin" evidence="5">
    <location>
        <begin position="34"/>
        <end position="177"/>
    </location>
</feature>
<dbReference type="InterPro" id="IPR013766">
    <property type="entry name" value="Thioredoxin_domain"/>
</dbReference>
<dbReference type="Gene3D" id="3.40.30.10">
    <property type="entry name" value="Glutaredoxin"/>
    <property type="match status" value="1"/>
</dbReference>
<evidence type="ECO:0000313" key="6">
    <source>
        <dbReference type="EMBL" id="RFM23493.1"/>
    </source>
</evidence>
<dbReference type="GO" id="GO:0030313">
    <property type="term" value="C:cell envelope"/>
    <property type="evidence" value="ECO:0007669"/>
    <property type="project" value="UniProtKB-SubCell"/>
</dbReference>
<dbReference type="CDD" id="cd02966">
    <property type="entry name" value="TlpA_like_family"/>
    <property type="match status" value="1"/>
</dbReference>
<dbReference type="PANTHER" id="PTHR42852:SF18">
    <property type="entry name" value="CHROMOSOME UNDETERMINED SCAFFOLD_47, WHOLE GENOME SHOTGUN SEQUENCE"/>
    <property type="match status" value="1"/>
</dbReference>
<sequence>MKPLRTFAPILALALLAFGFAAYHLSTATVIARHAEPVLAPAFTLETVDGKKVSLSDFKGKGVIVNFWATWCPPCRKEIPDMIELQKAYAGKFSFIGIAVNDKLENVVAYVKEKGINYPVAMGNEKVVVDYGKLLEGGQIRGIPTSFAINSKGEIVTAFVGARDKHAFESVIQRLVQ</sequence>
<dbReference type="GO" id="GO:0017004">
    <property type="term" value="P:cytochrome complex assembly"/>
    <property type="evidence" value="ECO:0007669"/>
    <property type="project" value="UniProtKB-KW"/>
</dbReference>
<evidence type="ECO:0000259" key="5">
    <source>
        <dbReference type="PROSITE" id="PS51352"/>
    </source>
</evidence>
<dbReference type="Proteomes" id="UP000266389">
    <property type="component" value="Unassembled WGS sequence"/>
</dbReference>
<dbReference type="InterPro" id="IPR017937">
    <property type="entry name" value="Thioredoxin_CS"/>
</dbReference>
<gene>
    <name evidence="6" type="ORF">D0433_10890</name>
</gene>
<dbReference type="EMBL" id="PHFL01000065">
    <property type="protein sequence ID" value="RFM23493.1"/>
    <property type="molecule type" value="Genomic_DNA"/>
</dbReference>
<feature type="signal peptide" evidence="4">
    <location>
        <begin position="1"/>
        <end position="21"/>
    </location>
</feature>